<accession>A0ACB0ZX50</accession>
<sequence length="216" mass="24893">MLKFELLNIFLFQHPKDRLDEELDTNQIYVIRGDQFFDKPEDETEEYFVSEPHEFDYCDYWNIPELRYNRNKFFSDDNCFGTKRFIEYRDFLEFGFDIKDELRMMRVNSTFQFNTLMRMLRLQEQDLRDQGRDVRELLDRMGLLEYRVGRIEAHLRIGDVANAIIVARGVPDNAAGGGVPANAAVVAAPAGGGGQANNVAAAPVNRVDPVENGLNN</sequence>
<keyword evidence="2" id="KW-1185">Reference proteome</keyword>
<reference evidence="1" key="1">
    <citation type="submission" date="2023-11" db="EMBL/GenBank/DDBJ databases">
        <authorList>
            <person name="Poullet M."/>
        </authorList>
    </citation>
    <scope>NUCLEOTIDE SEQUENCE</scope>
    <source>
        <strain evidence="1">E1834</strain>
    </source>
</reference>
<dbReference type="Proteomes" id="UP001497535">
    <property type="component" value="Unassembled WGS sequence"/>
</dbReference>
<dbReference type="EMBL" id="CAVMJV010000048">
    <property type="protein sequence ID" value="CAK5082793.1"/>
    <property type="molecule type" value="Genomic_DNA"/>
</dbReference>
<proteinExistence type="predicted"/>
<evidence type="ECO:0000313" key="1">
    <source>
        <dbReference type="EMBL" id="CAK5082793.1"/>
    </source>
</evidence>
<gene>
    <name evidence="1" type="ORF">MENTE1834_LOCUS30096</name>
</gene>
<name>A0ACB0ZX50_MELEN</name>
<protein>
    <submittedName>
        <fullName evidence="1">Uncharacterized protein</fullName>
    </submittedName>
</protein>
<comment type="caution">
    <text evidence="1">The sequence shown here is derived from an EMBL/GenBank/DDBJ whole genome shotgun (WGS) entry which is preliminary data.</text>
</comment>
<organism evidence="1 2">
    <name type="scientific">Meloidogyne enterolobii</name>
    <name type="common">Root-knot nematode worm</name>
    <name type="synonym">Meloidogyne mayaguensis</name>
    <dbReference type="NCBI Taxonomy" id="390850"/>
    <lineage>
        <taxon>Eukaryota</taxon>
        <taxon>Metazoa</taxon>
        <taxon>Ecdysozoa</taxon>
        <taxon>Nematoda</taxon>
        <taxon>Chromadorea</taxon>
        <taxon>Rhabditida</taxon>
        <taxon>Tylenchina</taxon>
        <taxon>Tylenchomorpha</taxon>
        <taxon>Tylenchoidea</taxon>
        <taxon>Meloidogynidae</taxon>
        <taxon>Meloidogyninae</taxon>
        <taxon>Meloidogyne</taxon>
    </lineage>
</organism>
<evidence type="ECO:0000313" key="2">
    <source>
        <dbReference type="Proteomes" id="UP001497535"/>
    </source>
</evidence>